<keyword evidence="6" id="KW-0862">Zinc</keyword>
<dbReference type="PANTHER" id="PTHR13097">
    <property type="entry name" value="TRANSCRIPTION INITIATION FACTOR IIE, ALPHA SUBUNIT"/>
    <property type="match status" value="1"/>
</dbReference>
<dbReference type="SMART" id="SM00531">
    <property type="entry name" value="TFIIE"/>
    <property type="match status" value="1"/>
</dbReference>
<keyword evidence="18" id="KW-1185">Reference proteome</keyword>
<dbReference type="GeneTree" id="ENSGT00390000016696"/>
<dbReference type="InterPro" id="IPR017919">
    <property type="entry name" value="TFIIE/TFIIEa_HTH"/>
</dbReference>
<dbReference type="InterPro" id="IPR039997">
    <property type="entry name" value="TFE"/>
</dbReference>
<reference evidence="17" key="2">
    <citation type="submission" date="2025-08" db="UniProtKB">
        <authorList>
            <consortium name="Ensembl"/>
        </authorList>
    </citation>
    <scope>IDENTIFICATION</scope>
</reference>
<gene>
    <name evidence="17" type="primary">LOC115610338</name>
</gene>
<evidence type="ECO:0000256" key="4">
    <source>
        <dbReference type="ARBA" id="ARBA00022723"/>
    </source>
</evidence>
<evidence type="ECO:0000256" key="14">
    <source>
        <dbReference type="ARBA" id="ARBA00080958"/>
    </source>
</evidence>
<dbReference type="InterPro" id="IPR013083">
    <property type="entry name" value="Znf_RING/FYVE/PHD"/>
</dbReference>
<keyword evidence="9" id="KW-0804">Transcription</keyword>
<feature type="region of interest" description="Disordered" evidence="15">
    <location>
        <begin position="304"/>
        <end position="358"/>
    </location>
</feature>
<evidence type="ECO:0000256" key="5">
    <source>
        <dbReference type="ARBA" id="ARBA00022771"/>
    </source>
</evidence>
<dbReference type="InterPro" id="IPR002853">
    <property type="entry name" value="TFIIE_asu"/>
</dbReference>
<feature type="compositionally biased region" description="Basic and acidic residues" evidence="15">
    <location>
        <begin position="329"/>
        <end position="338"/>
    </location>
</feature>
<protein>
    <recommendedName>
        <fullName evidence="13">General transcription factor IIE subunit 1</fullName>
    </recommendedName>
    <alternativeName>
        <fullName evidence="14">Transcription initiation factor IIE subunit alpha</fullName>
    </alternativeName>
</protein>
<dbReference type="GO" id="GO:0006367">
    <property type="term" value="P:transcription initiation at RNA polymerase II promoter"/>
    <property type="evidence" value="ECO:0007669"/>
    <property type="project" value="InterPro"/>
</dbReference>
<dbReference type="GO" id="GO:0008270">
    <property type="term" value="F:zinc ion binding"/>
    <property type="evidence" value="ECO:0007669"/>
    <property type="project" value="UniProtKB-KW"/>
</dbReference>
<keyword evidence="5" id="KW-0863">Zinc-finger</keyword>
<dbReference type="AlphaFoldDB" id="A0A672UH05"/>
<sequence length="403" mass="46575">MEEQNVITEVPAALKRLAKYIVRGFYGLEHSLALDLLIRYPCMKEDDLLQLLKYERKQLRAILNTLKADKFVKLRMRVETGPNGKSTRHNYYYINYKVLVDVVKYKLDHIRRKIEADERDSTTRSSFKCPSCSSTYTDLEVNQLFDVFTETFHCTYCNTEVEEDASALLKRDARTLLAKFNEQMQPVFVLLRETEDIALPYELLEPQPTEIPELSERYNHNPRTSHHQPEKWASRRSSYSNMYTQNLVIDVQDSEHKKKTREKATKQQPIWMSQTVNASEESGKETVADNEIMKTLLIHEPKLSSNTNQAPVVRSKPPESGSDVSECEGDSKHPRVAEMEVADSNFEQEEEEQETQGPILMVAGQPRSYGEVNENPELVSLMTNEERAAYIKAGQEMFQSVFE</sequence>
<evidence type="ECO:0000256" key="11">
    <source>
        <dbReference type="ARBA" id="ARBA00025581"/>
    </source>
</evidence>
<evidence type="ECO:0000256" key="10">
    <source>
        <dbReference type="ARBA" id="ARBA00023242"/>
    </source>
</evidence>
<comment type="function">
    <text evidence="11">Recruits TFIIH to the initiation complex and stimulates the RNA polymerase II C-terminal domain kinase and DNA-dependent ATPase activities of TFIIH. Both TFIIH and TFIIE are required for promoter clearance by RNA polymerase.</text>
</comment>
<reference evidence="17 18" key="1">
    <citation type="submission" date="2019-11" db="EMBL/GenBank/DDBJ databases">
        <title>Strigops habroptila (kakapo) genome, bStrHab1, primary haplotype, v2.</title>
        <authorList>
            <person name="Jarvis E.D."/>
            <person name="Howard J."/>
            <person name="Rhie A."/>
            <person name="Phillippy A."/>
            <person name="Korlach J."/>
            <person name="Digby A."/>
            <person name="Iorns D."/>
            <person name="Eason D."/>
            <person name="Robertson B."/>
            <person name="Raemaekers T."/>
            <person name="Howe K."/>
            <person name="Lewin H."/>
            <person name="Damas J."/>
            <person name="Hastie A."/>
            <person name="Tracey A."/>
            <person name="Chow W."/>
            <person name="Fedrigo O."/>
        </authorList>
    </citation>
    <scope>NUCLEOTIDE SEQUENCE [LARGE SCALE GENOMIC DNA]</scope>
</reference>
<dbReference type="GO" id="GO:0005673">
    <property type="term" value="C:transcription factor TFIIE complex"/>
    <property type="evidence" value="ECO:0007669"/>
    <property type="project" value="TreeGrafter"/>
</dbReference>
<evidence type="ECO:0000256" key="9">
    <source>
        <dbReference type="ARBA" id="ARBA00023163"/>
    </source>
</evidence>
<dbReference type="InParanoid" id="A0A672UH05"/>
<dbReference type="FunFam" id="3.30.40.10:FF:000087">
    <property type="entry name" value="General transcription factor IIE subunit 1"/>
    <property type="match status" value="1"/>
</dbReference>
<dbReference type="Gene3D" id="6.10.140.1250">
    <property type="match status" value="1"/>
</dbReference>
<organism evidence="17 18">
    <name type="scientific">Strigops habroptila</name>
    <name type="common">Kakapo</name>
    <dbReference type="NCBI Taxonomy" id="2489341"/>
    <lineage>
        <taxon>Eukaryota</taxon>
        <taxon>Metazoa</taxon>
        <taxon>Chordata</taxon>
        <taxon>Craniata</taxon>
        <taxon>Vertebrata</taxon>
        <taxon>Euteleostomi</taxon>
        <taxon>Archelosauria</taxon>
        <taxon>Archosauria</taxon>
        <taxon>Dinosauria</taxon>
        <taxon>Saurischia</taxon>
        <taxon>Theropoda</taxon>
        <taxon>Coelurosauria</taxon>
        <taxon>Aves</taxon>
        <taxon>Neognathae</taxon>
        <taxon>Neoaves</taxon>
        <taxon>Telluraves</taxon>
        <taxon>Australaves</taxon>
        <taxon>Psittaciformes</taxon>
        <taxon>Psittacidae</taxon>
        <taxon>Strigops</taxon>
    </lineage>
</organism>
<comment type="subunit">
    <text evidence="12">Tetramer of two alpha and two beta chains. Interacts with TAF6/TAFII80. Interacts with ATF7IP. Interacts with SND1. Part of TBP-based Pol II pre-initiation complex (PIC), in which Pol II core assembles with general transcription factors and other specific initiation factors including GTF2E1, GTF2E2, GTF2F1, GTF2F2, TCEA1, ERCC2, ERCC3, GTF2H2, GTF2H3, GTF2H4, GTF2H5, GTF2A1, GTF2A2, GTF2B and TBP; this large multi-subunit PIC complex mediates DNA unwinding and targets Pol II core to the transcription start site where the first phosphodiester bond forms.</text>
</comment>
<evidence type="ECO:0000256" key="1">
    <source>
        <dbReference type="ARBA" id="ARBA00004123"/>
    </source>
</evidence>
<dbReference type="Gene3D" id="3.30.40.10">
    <property type="entry name" value="Zinc/RING finger domain, C3HC4 (zinc finger)"/>
    <property type="match status" value="1"/>
</dbReference>
<evidence type="ECO:0000313" key="17">
    <source>
        <dbReference type="Ensembl" id="ENSSHBP00005014150.1"/>
    </source>
</evidence>
<dbReference type="Pfam" id="PF11521">
    <property type="entry name" value="TFIIE-A_C"/>
    <property type="match status" value="1"/>
</dbReference>
<keyword evidence="3" id="KW-0597">Phosphoprotein</keyword>
<reference evidence="17" key="3">
    <citation type="submission" date="2025-09" db="UniProtKB">
        <authorList>
            <consortium name="Ensembl"/>
        </authorList>
    </citation>
    <scope>IDENTIFICATION</scope>
</reference>
<evidence type="ECO:0000256" key="6">
    <source>
        <dbReference type="ARBA" id="ARBA00022833"/>
    </source>
</evidence>
<evidence type="ECO:0000256" key="13">
    <source>
        <dbReference type="ARBA" id="ARBA00073913"/>
    </source>
</evidence>
<keyword evidence="8" id="KW-0805">Transcription regulation</keyword>
<dbReference type="InterPro" id="IPR024550">
    <property type="entry name" value="TFIIEa/SarR/Rpc3_HTH_dom"/>
</dbReference>
<evidence type="ECO:0000256" key="2">
    <source>
        <dbReference type="ARBA" id="ARBA00008947"/>
    </source>
</evidence>
<keyword evidence="4" id="KW-0479">Metal-binding</keyword>
<comment type="subcellular location">
    <subcellularLocation>
        <location evidence="1">Nucleus</location>
    </subcellularLocation>
</comment>
<dbReference type="Ensembl" id="ENSSHBT00005017014.1">
    <property type="protein sequence ID" value="ENSSHBP00005014150.1"/>
    <property type="gene ID" value="ENSSHBG00005012384.1"/>
</dbReference>
<evidence type="ECO:0000313" key="18">
    <source>
        <dbReference type="Proteomes" id="UP000472266"/>
    </source>
</evidence>
<keyword evidence="10" id="KW-0539">Nucleus</keyword>
<dbReference type="SUPFAM" id="SSF57783">
    <property type="entry name" value="Zinc beta-ribbon"/>
    <property type="match status" value="1"/>
</dbReference>
<evidence type="ECO:0000256" key="15">
    <source>
        <dbReference type="SAM" id="MobiDB-lite"/>
    </source>
</evidence>
<comment type="similarity">
    <text evidence="2">Belongs to the TFIIE alpha subunit family.</text>
</comment>
<dbReference type="PROSITE" id="PS51344">
    <property type="entry name" value="HTH_TFE_IIE"/>
    <property type="match status" value="1"/>
</dbReference>
<keyword evidence="7" id="KW-0007">Acetylation</keyword>
<dbReference type="Proteomes" id="UP000472266">
    <property type="component" value="Chromosome 8"/>
</dbReference>
<evidence type="ECO:0000256" key="12">
    <source>
        <dbReference type="ARBA" id="ARBA00065242"/>
    </source>
</evidence>
<dbReference type="Pfam" id="PF02002">
    <property type="entry name" value="TFIIE_alpha"/>
    <property type="match status" value="1"/>
</dbReference>
<feature type="domain" description="HTH TFE/IIEalpha-type" evidence="16">
    <location>
        <begin position="14"/>
        <end position="104"/>
    </location>
</feature>
<dbReference type="InterPro" id="IPR021600">
    <property type="entry name" value="TFIIE_asu_C"/>
</dbReference>
<accession>A0A672UH05</accession>
<evidence type="ECO:0000256" key="3">
    <source>
        <dbReference type="ARBA" id="ARBA00022553"/>
    </source>
</evidence>
<evidence type="ECO:0000256" key="8">
    <source>
        <dbReference type="ARBA" id="ARBA00023015"/>
    </source>
</evidence>
<evidence type="ECO:0000256" key="7">
    <source>
        <dbReference type="ARBA" id="ARBA00022990"/>
    </source>
</evidence>
<dbReference type="PANTHER" id="PTHR13097:SF10">
    <property type="entry name" value="HTH TFE_IIEALPHA-TYPE DOMAIN-CONTAINING PROTEIN"/>
    <property type="match status" value="1"/>
</dbReference>
<dbReference type="OMA" id="ILIRYPC"/>
<proteinExistence type="inferred from homology"/>
<name>A0A672UH05_STRHB</name>
<evidence type="ECO:0000259" key="16">
    <source>
        <dbReference type="PROSITE" id="PS51344"/>
    </source>
</evidence>